<dbReference type="SUPFAM" id="SSF52540">
    <property type="entry name" value="P-loop containing nucleoside triphosphate hydrolases"/>
    <property type="match status" value="1"/>
</dbReference>
<dbReference type="PANTHER" id="PTHR37291:SF1">
    <property type="entry name" value="TYPE IV METHYL-DIRECTED RESTRICTION ENZYME ECOKMCRB SUBUNIT"/>
    <property type="match status" value="1"/>
</dbReference>
<dbReference type="AlphaFoldDB" id="A0A7Y9X635"/>
<sequence>MTMTDSNEDQRQLSRLFDEILRLQPGWSSGNTPEMQRRGVLVRQEGPALVRAELDALFSQPPFDLRVEGRDGTGLKTRVPWIRVYSKSRSPRATDGWYVVYLFAFDGSAVYLSLNQGTTVPGQFTMRPPEQLYDRVHWARTTLARSPYDQSGLLPKIDLADEGLGRGYERGNVFAIRYDRGSLSSGVRLGTDLKRMVELLKVLYEASGQAMQPVQVAAADQPLTRPPLSDAPAFIAWVRQVYGPTLVSSRQAAEQQARELLNEFSGKMSAEQALALGALFNTGEWGGVLRHNRFSPAFVGAAMQRLVDPLDKFNDWTDRLWRRPEGEALQYVDEILRETQAFPGAGRSYPTMLMYLRDPTRYAMWLQITHRGLVALHRLSEPKNRGGGSERYLRYCEAALNFAKEFNLQPQEIDAVLSEAARAADEESTSPAAEIASLVADTADEPEYAGEAERHEYPLADVAAATHLPQEQLEEWVALLRGKKRQALFYGPPGTGKTFVAEQLARHLAGATGEVETVQFHPSFSYEDFLEGLRPEAQTDGGGVSYRVRPGVFRLFCDRARGKDGTYILIIDEINRAELGAVLGELMLLLEYRGKRLVLPYSQEKFSVPDNVVVLATMNTADRSLALVDFALRRRFHAFEMRPSKGVLESHLVVADRGEQADLVLKFFDIVQEGVDNADFSPGHSYWMGEDGTAQGLYRVWRYELLPYLAEYWFEHRSYLDKLDAQVTKLLSEEA</sequence>
<evidence type="ECO:0000313" key="2">
    <source>
        <dbReference type="EMBL" id="NYH44768.1"/>
    </source>
</evidence>
<protein>
    <recommendedName>
        <fullName evidence="1">AAA+ ATPase domain-containing protein</fullName>
    </recommendedName>
</protein>
<evidence type="ECO:0000259" key="1">
    <source>
        <dbReference type="SMART" id="SM00382"/>
    </source>
</evidence>
<dbReference type="GO" id="GO:0005524">
    <property type="term" value="F:ATP binding"/>
    <property type="evidence" value="ECO:0007669"/>
    <property type="project" value="InterPro"/>
</dbReference>
<organism evidence="2 3">
    <name type="scientific">Micromonospora jinlongensis</name>
    <dbReference type="NCBI Taxonomy" id="1287877"/>
    <lineage>
        <taxon>Bacteria</taxon>
        <taxon>Bacillati</taxon>
        <taxon>Actinomycetota</taxon>
        <taxon>Actinomycetes</taxon>
        <taxon>Micromonosporales</taxon>
        <taxon>Micromonosporaceae</taxon>
        <taxon>Micromonospora</taxon>
    </lineage>
</organism>
<comment type="caution">
    <text evidence="2">The sequence shown here is derived from an EMBL/GenBank/DDBJ whole genome shotgun (WGS) entry which is preliminary data.</text>
</comment>
<dbReference type="GO" id="GO:0016887">
    <property type="term" value="F:ATP hydrolysis activity"/>
    <property type="evidence" value="ECO:0007669"/>
    <property type="project" value="InterPro"/>
</dbReference>
<dbReference type="Proteomes" id="UP000523545">
    <property type="component" value="Unassembled WGS sequence"/>
</dbReference>
<proteinExistence type="predicted"/>
<feature type="domain" description="AAA+ ATPase" evidence="1">
    <location>
        <begin position="483"/>
        <end position="642"/>
    </location>
</feature>
<reference evidence="2 3" key="1">
    <citation type="submission" date="2020-07" db="EMBL/GenBank/DDBJ databases">
        <title>Sequencing the genomes of 1000 actinobacteria strains.</title>
        <authorList>
            <person name="Klenk H.-P."/>
        </authorList>
    </citation>
    <scope>NUCLEOTIDE SEQUENCE [LARGE SCALE GENOMIC DNA]</scope>
    <source>
        <strain evidence="2 3">DSM 45876</strain>
    </source>
</reference>
<dbReference type="Pfam" id="PF12102">
    <property type="entry name" value="MrcB_N"/>
    <property type="match status" value="1"/>
</dbReference>
<dbReference type="Pfam" id="PF07728">
    <property type="entry name" value="AAA_5"/>
    <property type="match status" value="1"/>
</dbReference>
<accession>A0A7Y9X635</accession>
<dbReference type="InterPro" id="IPR011704">
    <property type="entry name" value="ATPase_dyneun-rel_AAA"/>
</dbReference>
<evidence type="ECO:0000313" key="3">
    <source>
        <dbReference type="Proteomes" id="UP000523545"/>
    </source>
</evidence>
<dbReference type="InterPro" id="IPR052934">
    <property type="entry name" value="Methyl-DNA_Rec/Restrict_Enz"/>
</dbReference>
<dbReference type="InterPro" id="IPR021961">
    <property type="entry name" value="McrB_DNA-bd"/>
</dbReference>
<dbReference type="Gene3D" id="3.40.50.300">
    <property type="entry name" value="P-loop containing nucleotide triphosphate hydrolases"/>
    <property type="match status" value="1"/>
</dbReference>
<dbReference type="InterPro" id="IPR003593">
    <property type="entry name" value="AAA+_ATPase"/>
</dbReference>
<name>A0A7Y9X635_9ACTN</name>
<keyword evidence="3" id="KW-1185">Reference proteome</keyword>
<dbReference type="SMART" id="SM00382">
    <property type="entry name" value="AAA"/>
    <property type="match status" value="1"/>
</dbReference>
<dbReference type="Gene3D" id="3.30.920.90">
    <property type="match status" value="1"/>
</dbReference>
<dbReference type="CDD" id="cd00009">
    <property type="entry name" value="AAA"/>
    <property type="match status" value="1"/>
</dbReference>
<dbReference type="EMBL" id="JACCHK010000001">
    <property type="protein sequence ID" value="NYH44768.1"/>
    <property type="molecule type" value="Genomic_DNA"/>
</dbReference>
<gene>
    <name evidence="2" type="ORF">HNR22_004495</name>
</gene>
<dbReference type="PANTHER" id="PTHR37291">
    <property type="entry name" value="5-METHYLCYTOSINE-SPECIFIC RESTRICTION ENZYME B"/>
    <property type="match status" value="1"/>
</dbReference>
<dbReference type="InterPro" id="IPR027417">
    <property type="entry name" value="P-loop_NTPase"/>
</dbReference>